<dbReference type="AlphaFoldDB" id="X1CG31"/>
<sequence>PHTCKIFELMRKDVNEIVDTFRELNEMRIKGIKKIPPFLSVKKTASSGKNEFLHRFRALWKSEEYQLFLIQNILILYTRFIS</sequence>
<proteinExistence type="predicted"/>
<dbReference type="EMBL" id="BART01034657">
    <property type="protein sequence ID" value="GAH06612.1"/>
    <property type="molecule type" value="Genomic_DNA"/>
</dbReference>
<evidence type="ECO:0000313" key="1">
    <source>
        <dbReference type="EMBL" id="GAH06612.1"/>
    </source>
</evidence>
<organism evidence="1">
    <name type="scientific">marine sediment metagenome</name>
    <dbReference type="NCBI Taxonomy" id="412755"/>
    <lineage>
        <taxon>unclassified sequences</taxon>
        <taxon>metagenomes</taxon>
        <taxon>ecological metagenomes</taxon>
    </lineage>
</organism>
<feature type="non-terminal residue" evidence="1">
    <location>
        <position position="1"/>
    </location>
</feature>
<comment type="caution">
    <text evidence="1">The sequence shown here is derived from an EMBL/GenBank/DDBJ whole genome shotgun (WGS) entry which is preliminary data.</text>
</comment>
<protein>
    <submittedName>
        <fullName evidence="1">Uncharacterized protein</fullName>
    </submittedName>
</protein>
<gene>
    <name evidence="1" type="ORF">S01H4_59160</name>
</gene>
<reference evidence="1" key="1">
    <citation type="journal article" date="2014" name="Front. Microbiol.">
        <title>High frequency of phylogenetically diverse reductive dehalogenase-homologous genes in deep subseafloor sedimentary metagenomes.</title>
        <authorList>
            <person name="Kawai M."/>
            <person name="Futagami T."/>
            <person name="Toyoda A."/>
            <person name="Takaki Y."/>
            <person name="Nishi S."/>
            <person name="Hori S."/>
            <person name="Arai W."/>
            <person name="Tsubouchi T."/>
            <person name="Morono Y."/>
            <person name="Uchiyama I."/>
            <person name="Ito T."/>
            <person name="Fujiyama A."/>
            <person name="Inagaki F."/>
            <person name="Takami H."/>
        </authorList>
    </citation>
    <scope>NUCLEOTIDE SEQUENCE</scope>
    <source>
        <strain evidence="1">Expedition CK06-06</strain>
    </source>
</reference>
<name>X1CG31_9ZZZZ</name>
<accession>X1CG31</accession>